<reference evidence="1 2" key="1">
    <citation type="journal article" date="2018" name="Sci. Rep.">
        <title>Comparative genomics provides insights into the lifestyle and reveals functional heterogeneity of dark septate endophytic fungi.</title>
        <authorList>
            <person name="Knapp D.G."/>
            <person name="Nemeth J.B."/>
            <person name="Barry K."/>
            <person name="Hainaut M."/>
            <person name="Henrissat B."/>
            <person name="Johnson J."/>
            <person name="Kuo A."/>
            <person name="Lim J.H.P."/>
            <person name="Lipzen A."/>
            <person name="Nolan M."/>
            <person name="Ohm R.A."/>
            <person name="Tamas L."/>
            <person name="Grigoriev I.V."/>
            <person name="Spatafora J.W."/>
            <person name="Nagy L.G."/>
            <person name="Kovacs G.M."/>
        </authorList>
    </citation>
    <scope>NUCLEOTIDE SEQUENCE [LARGE SCALE GENOMIC DNA]</scope>
    <source>
        <strain evidence="1 2">DSE2036</strain>
    </source>
</reference>
<sequence>MQRDAASHVSFHTCNYRKTFYNHNILLYITTHIPSSNKKKKTPPSLFFLPSIKLFHPIPPHRPASPINSLPSLKSLLSLHHPTTRKKKKKARNFFKKKPIYTLPPDRPPNRQPNPTFTLLHSVSTSYTIRYDYDYDQTPTHLPRTTIREPSAVHILTNLP</sequence>
<evidence type="ECO:0000313" key="1">
    <source>
        <dbReference type="EMBL" id="PVI08453.1"/>
    </source>
</evidence>
<dbReference type="AlphaFoldDB" id="A0A2V1ED40"/>
<dbReference type="EMBL" id="KZ805300">
    <property type="protein sequence ID" value="PVI08453.1"/>
    <property type="molecule type" value="Genomic_DNA"/>
</dbReference>
<name>A0A2V1ED40_9PLEO</name>
<protein>
    <submittedName>
        <fullName evidence="1">Uncharacterized protein</fullName>
    </submittedName>
</protein>
<accession>A0A2V1ED40</accession>
<gene>
    <name evidence="1" type="ORF">DM02DRAFT_3140</name>
</gene>
<organism evidence="1 2">
    <name type="scientific">Periconia macrospinosa</name>
    <dbReference type="NCBI Taxonomy" id="97972"/>
    <lineage>
        <taxon>Eukaryota</taxon>
        <taxon>Fungi</taxon>
        <taxon>Dikarya</taxon>
        <taxon>Ascomycota</taxon>
        <taxon>Pezizomycotina</taxon>
        <taxon>Dothideomycetes</taxon>
        <taxon>Pleosporomycetidae</taxon>
        <taxon>Pleosporales</taxon>
        <taxon>Massarineae</taxon>
        <taxon>Periconiaceae</taxon>
        <taxon>Periconia</taxon>
    </lineage>
</organism>
<dbReference type="Proteomes" id="UP000244855">
    <property type="component" value="Unassembled WGS sequence"/>
</dbReference>
<proteinExistence type="predicted"/>
<keyword evidence="2" id="KW-1185">Reference proteome</keyword>
<evidence type="ECO:0000313" key="2">
    <source>
        <dbReference type="Proteomes" id="UP000244855"/>
    </source>
</evidence>